<reference evidence="3" key="1">
    <citation type="journal article" date="2015" name="Nat. Genet.">
        <title>The genome and transcriptome of the zoonotic hookworm Ancylostoma ceylanicum identify infection-specific gene families.</title>
        <authorList>
            <person name="Schwarz E.M."/>
            <person name="Hu Y."/>
            <person name="Antoshechkin I."/>
            <person name="Miller M.M."/>
            <person name="Sternberg P.W."/>
            <person name="Aroian R.V."/>
        </authorList>
    </citation>
    <scope>NUCLEOTIDE SEQUENCE</scope>
    <source>
        <strain evidence="3">HY135</strain>
    </source>
</reference>
<feature type="region of interest" description="Disordered" evidence="1">
    <location>
        <begin position="50"/>
        <end position="101"/>
    </location>
</feature>
<feature type="region of interest" description="Disordered" evidence="1">
    <location>
        <begin position="1"/>
        <end position="23"/>
    </location>
</feature>
<sequence length="101" mass="11393">MEWPEAHRNPVGMNPGTSQMQTDRLRYRVQIPGSCRAPIGYSGTFVHTTPEDAHQQRFAGSPSHRRSYALSADEVDEQRGDRQEVRTDQLSVSTADILRVP</sequence>
<organism evidence="2 3">
    <name type="scientific">Ancylostoma ceylanicum</name>
    <dbReference type="NCBI Taxonomy" id="53326"/>
    <lineage>
        <taxon>Eukaryota</taxon>
        <taxon>Metazoa</taxon>
        <taxon>Ecdysozoa</taxon>
        <taxon>Nematoda</taxon>
        <taxon>Chromadorea</taxon>
        <taxon>Rhabditida</taxon>
        <taxon>Rhabditina</taxon>
        <taxon>Rhabditomorpha</taxon>
        <taxon>Strongyloidea</taxon>
        <taxon>Ancylostomatidae</taxon>
        <taxon>Ancylostomatinae</taxon>
        <taxon>Ancylostoma</taxon>
    </lineage>
</organism>
<evidence type="ECO:0000256" key="1">
    <source>
        <dbReference type="SAM" id="MobiDB-lite"/>
    </source>
</evidence>
<dbReference type="Proteomes" id="UP000024635">
    <property type="component" value="Unassembled WGS sequence"/>
</dbReference>
<evidence type="ECO:0000313" key="2">
    <source>
        <dbReference type="EMBL" id="EYC03626.1"/>
    </source>
</evidence>
<protein>
    <submittedName>
        <fullName evidence="2">Uncharacterized protein</fullName>
    </submittedName>
</protein>
<dbReference type="AlphaFoldDB" id="A0A016TLR0"/>
<evidence type="ECO:0000313" key="3">
    <source>
        <dbReference type="Proteomes" id="UP000024635"/>
    </source>
</evidence>
<name>A0A016TLR0_9BILA</name>
<comment type="caution">
    <text evidence="2">The sequence shown here is derived from an EMBL/GenBank/DDBJ whole genome shotgun (WGS) entry which is preliminary data.</text>
</comment>
<proteinExistence type="predicted"/>
<gene>
    <name evidence="2" type="primary">Acey_s0092.g2528</name>
    <name evidence="2" type="ORF">Y032_0092g2528</name>
</gene>
<accession>A0A016TLR0</accession>
<dbReference type="EMBL" id="JARK01001428">
    <property type="protein sequence ID" value="EYC03626.1"/>
    <property type="molecule type" value="Genomic_DNA"/>
</dbReference>
<feature type="compositionally biased region" description="Basic and acidic residues" evidence="1">
    <location>
        <begin position="77"/>
        <end position="87"/>
    </location>
</feature>
<keyword evidence="3" id="KW-1185">Reference proteome</keyword>